<dbReference type="InterPro" id="IPR045065">
    <property type="entry name" value="XPO1/5"/>
</dbReference>
<dbReference type="GO" id="GO:0005737">
    <property type="term" value="C:cytoplasm"/>
    <property type="evidence" value="ECO:0007669"/>
    <property type="project" value="TreeGrafter"/>
</dbReference>
<sequence length="1237" mass="138687">MPSANGSNDIEHVERALEASYDPRTSNDQRQEALRYLDGLMNSREAPKHGFALVTNASLPPQARLFGLTLLENSLVRRWSHHSAEEADLIRQWVIDLAQSLRPQDPSYIRLKIASLWVVLAERAWASTWSNLDAMLQELWDAQVNIEQHTSNRIFVLYILECLSENICVREDPIAMLRQEVLGQSLNEVFIPPGLYQRHKDERDNITDMRHGNEGWILRICTCLKLLTSQDHPGARGMIVRALEALKPTVTWISLEAIIEARCVDCVFQALAYGDDAIRVAAIELLLAILSRNYNPHFVDSWKDIYRSAIASTCIETLKRTYSATETHPDDVDETKYTVQKKLSEVVGQLGDAVNKVPEILDDENHVVMFYQFAIDIFKSNSLLVSIPVLHNLSQTLAIKQPKIIPIIQQGASQMFDTCVERMIKFESLSKDTEHPILSYLRDDFETMPEMHAFLGNYRRYCSKVVEHLSEERPISAVQYLLQQATATFKSVEQLRESTYTKHAIPLAQLEANATAVKSGLSGYRHWLISKNPIHSRETPRAELQKEVEESAAALGAQCMEIANTVSEHPDVARIACQLMGDTLLHIQRPDPGLVRGIVEQILKGATPPTSQNSDFAEAIKQLEAARLYYIQSLAVSFPDAIYENHSDIFTHLDLIWRDDSVDDKIRWGYKAIQVITTQRSMQLNESTRVARLQPLLEPVANAWSSAELTSRLSSFQSFCSLIGLDDLMAYVRNARFSTTQDWSNAKLDDAGVQFRSRINAALTALPVRMTTSLLAASSENLKEDSTNHRVGARLWQEIMPIILPNVLSLLNHSTAFSSDESWSQLPADFQSVIRKMLVDRFWQSGISNETKDEFTARVSGSSSTYEGFASNVRGAPRQVRDGCYHIIHGLTRFDKVFFAIPNLAQTLAEALFGNAHWLSTHHLQRLVSLLDRLVSRCPPPLRRSFLPPLISLSFSCFHTKLTREWESIELARTDDKENESSGDLGEEMKADSVVRATTHSFVTFAHKILSNSAMLSVQPQGAGESLKTAILTSPEMASPVLEFLIASLRMRDSRCVAIATQIFRSFIPFIAQEQEQNPALAEMMTAIQYKLSTDALQTAITSLNEPHFVDIHKDLAWLIASIIHNCSGGDDIPARVLASLQGMEPDRVRIAVDDIRNSKREREQRGIVLELLEGIRGVRISEMGKVGIGGNREDAAQKAKREKGKWLSSGGMEVETAGIVRGNTPPEGGLGAMFGD</sequence>
<dbReference type="PANTHER" id="PTHR11223:SF3">
    <property type="entry name" value="EXPORTIN-5"/>
    <property type="match status" value="1"/>
</dbReference>
<dbReference type="Pfam" id="PF03810">
    <property type="entry name" value="IBN_N"/>
    <property type="match status" value="1"/>
</dbReference>
<dbReference type="AlphaFoldDB" id="A0A9P4MIJ0"/>
<dbReference type="SUPFAM" id="SSF48371">
    <property type="entry name" value="ARM repeat"/>
    <property type="match status" value="1"/>
</dbReference>
<dbReference type="GO" id="GO:0003723">
    <property type="term" value="F:RNA binding"/>
    <property type="evidence" value="ECO:0007669"/>
    <property type="project" value="TreeGrafter"/>
</dbReference>
<dbReference type="InterPro" id="IPR011989">
    <property type="entry name" value="ARM-like"/>
</dbReference>
<dbReference type="Gene3D" id="1.25.10.10">
    <property type="entry name" value="Leucine-rich Repeat Variant"/>
    <property type="match status" value="1"/>
</dbReference>
<accession>A0A9P4MIJ0</accession>
<dbReference type="GO" id="GO:0006405">
    <property type="term" value="P:RNA export from nucleus"/>
    <property type="evidence" value="ECO:0007669"/>
    <property type="project" value="TreeGrafter"/>
</dbReference>
<dbReference type="EMBL" id="ML996092">
    <property type="protein sequence ID" value="KAF2148856.1"/>
    <property type="molecule type" value="Genomic_DNA"/>
</dbReference>
<dbReference type="Proteomes" id="UP000799439">
    <property type="component" value="Unassembled WGS sequence"/>
</dbReference>
<organism evidence="3 4">
    <name type="scientific">Myriangium duriaei CBS 260.36</name>
    <dbReference type="NCBI Taxonomy" id="1168546"/>
    <lineage>
        <taxon>Eukaryota</taxon>
        <taxon>Fungi</taxon>
        <taxon>Dikarya</taxon>
        <taxon>Ascomycota</taxon>
        <taxon>Pezizomycotina</taxon>
        <taxon>Dothideomycetes</taxon>
        <taxon>Dothideomycetidae</taxon>
        <taxon>Myriangiales</taxon>
        <taxon>Myriangiaceae</taxon>
        <taxon>Myriangium</taxon>
    </lineage>
</organism>
<dbReference type="PANTHER" id="PTHR11223">
    <property type="entry name" value="EXPORTIN 1/5"/>
    <property type="match status" value="1"/>
</dbReference>
<dbReference type="InterPro" id="IPR016024">
    <property type="entry name" value="ARM-type_fold"/>
</dbReference>
<proteinExistence type="inferred from homology"/>
<comment type="caution">
    <text evidence="3">The sequence shown here is derived from an EMBL/GenBank/DDBJ whole genome shotgun (WGS) entry which is preliminary data.</text>
</comment>
<dbReference type="GO" id="GO:0031267">
    <property type="term" value="F:small GTPase binding"/>
    <property type="evidence" value="ECO:0007669"/>
    <property type="project" value="InterPro"/>
</dbReference>
<dbReference type="InterPro" id="IPR045478">
    <property type="entry name" value="Exportin-5_C"/>
</dbReference>
<protein>
    <recommendedName>
        <fullName evidence="2">Importin N-terminal domain-containing protein</fullName>
    </recommendedName>
</protein>
<comment type="similarity">
    <text evidence="1">Belongs to the exportin family.</text>
</comment>
<evidence type="ECO:0000259" key="2">
    <source>
        <dbReference type="PROSITE" id="PS50166"/>
    </source>
</evidence>
<feature type="domain" description="Importin N-terminal" evidence="2">
    <location>
        <begin position="33"/>
        <end position="100"/>
    </location>
</feature>
<reference evidence="3" key="1">
    <citation type="journal article" date="2020" name="Stud. Mycol.">
        <title>101 Dothideomycetes genomes: a test case for predicting lifestyles and emergence of pathogens.</title>
        <authorList>
            <person name="Haridas S."/>
            <person name="Albert R."/>
            <person name="Binder M."/>
            <person name="Bloem J."/>
            <person name="Labutti K."/>
            <person name="Salamov A."/>
            <person name="Andreopoulos B."/>
            <person name="Baker S."/>
            <person name="Barry K."/>
            <person name="Bills G."/>
            <person name="Bluhm B."/>
            <person name="Cannon C."/>
            <person name="Castanera R."/>
            <person name="Culley D."/>
            <person name="Daum C."/>
            <person name="Ezra D."/>
            <person name="Gonzalez J."/>
            <person name="Henrissat B."/>
            <person name="Kuo A."/>
            <person name="Liang C."/>
            <person name="Lipzen A."/>
            <person name="Lutzoni F."/>
            <person name="Magnuson J."/>
            <person name="Mondo S."/>
            <person name="Nolan M."/>
            <person name="Ohm R."/>
            <person name="Pangilinan J."/>
            <person name="Park H.-J."/>
            <person name="Ramirez L."/>
            <person name="Alfaro M."/>
            <person name="Sun H."/>
            <person name="Tritt A."/>
            <person name="Yoshinaga Y."/>
            <person name="Zwiers L.-H."/>
            <person name="Turgeon B."/>
            <person name="Goodwin S."/>
            <person name="Spatafora J."/>
            <person name="Crous P."/>
            <person name="Grigoriev I."/>
        </authorList>
    </citation>
    <scope>NUCLEOTIDE SEQUENCE</scope>
    <source>
        <strain evidence="3">CBS 260.36</strain>
    </source>
</reference>
<dbReference type="InterPro" id="IPR001494">
    <property type="entry name" value="Importin-beta_N"/>
</dbReference>
<dbReference type="GO" id="GO:0006611">
    <property type="term" value="P:protein export from nucleus"/>
    <property type="evidence" value="ECO:0007669"/>
    <property type="project" value="InterPro"/>
</dbReference>
<dbReference type="Pfam" id="PF19273">
    <property type="entry name" value="Exportin-5"/>
    <property type="match status" value="1"/>
</dbReference>
<dbReference type="PROSITE" id="PS50166">
    <property type="entry name" value="IMPORTIN_B_NT"/>
    <property type="match status" value="1"/>
</dbReference>
<evidence type="ECO:0000313" key="4">
    <source>
        <dbReference type="Proteomes" id="UP000799439"/>
    </source>
</evidence>
<evidence type="ECO:0000256" key="1">
    <source>
        <dbReference type="ARBA" id="ARBA00009466"/>
    </source>
</evidence>
<gene>
    <name evidence="3" type="ORF">K461DRAFT_232319</name>
</gene>
<keyword evidence="4" id="KW-1185">Reference proteome</keyword>
<dbReference type="OrthoDB" id="2215036at2759"/>
<dbReference type="GO" id="GO:0005049">
    <property type="term" value="F:nuclear export signal receptor activity"/>
    <property type="evidence" value="ECO:0007669"/>
    <property type="project" value="InterPro"/>
</dbReference>
<name>A0A9P4MIJ0_9PEZI</name>
<dbReference type="GO" id="GO:0042565">
    <property type="term" value="C:RNA nuclear export complex"/>
    <property type="evidence" value="ECO:0007669"/>
    <property type="project" value="TreeGrafter"/>
</dbReference>
<dbReference type="GO" id="GO:0005634">
    <property type="term" value="C:nucleus"/>
    <property type="evidence" value="ECO:0007669"/>
    <property type="project" value="TreeGrafter"/>
</dbReference>
<evidence type="ECO:0000313" key="3">
    <source>
        <dbReference type="EMBL" id="KAF2148856.1"/>
    </source>
</evidence>